<dbReference type="Proteomes" id="UP001302573">
    <property type="component" value="Unassembled WGS sequence"/>
</dbReference>
<keyword evidence="3" id="KW-1185">Reference proteome</keyword>
<reference evidence="2 3" key="1">
    <citation type="submission" date="2023-12" db="EMBL/GenBank/DDBJ databases">
        <title>Pseudomonas machongensis sp. nov., isolated from wilted pepper plants (Capsicum annuum).</title>
        <authorList>
            <person name="Qiu M."/>
            <person name="Li Y."/>
            <person name="Liu Q."/>
            <person name="Zhang X."/>
            <person name="Huang Y."/>
            <person name="Guo R."/>
            <person name="Hu M."/>
            <person name="Zhou J."/>
            <person name="Zhou X."/>
        </authorList>
    </citation>
    <scope>NUCLEOTIDE SEQUENCE [LARGE SCALE GENOMIC DNA]</scope>
    <source>
        <strain evidence="2 3">MH2</strain>
    </source>
</reference>
<sequence length="42" mass="4656">MHRFIRRSLLSLALSTTVVTPLFAAEPAACKNVRLGVVNWTD</sequence>
<protein>
    <submittedName>
        <fullName evidence="2">Glycine/betaine ABC transporter substrate-binding protein</fullName>
    </submittedName>
</protein>
<feature type="chain" id="PRO_5045727731" evidence="1">
    <location>
        <begin position="25"/>
        <end position="42"/>
    </location>
</feature>
<keyword evidence="1" id="KW-0732">Signal</keyword>
<gene>
    <name evidence="2" type="ORF">VA602_03185</name>
</gene>
<name>A0ABU5VAE8_9PSED</name>
<feature type="non-terminal residue" evidence="2">
    <location>
        <position position="42"/>
    </location>
</feature>
<dbReference type="EMBL" id="JAYFUI010000046">
    <property type="protein sequence ID" value="MEA5670339.1"/>
    <property type="molecule type" value="Genomic_DNA"/>
</dbReference>
<accession>A0ABU5VAE8</accession>
<organism evidence="2 3">
    <name type="scientific">Pseudomonas machongensis</name>
    <dbReference type="NCBI Taxonomy" id="3110229"/>
    <lineage>
        <taxon>Bacteria</taxon>
        <taxon>Pseudomonadati</taxon>
        <taxon>Pseudomonadota</taxon>
        <taxon>Gammaproteobacteria</taxon>
        <taxon>Pseudomonadales</taxon>
        <taxon>Pseudomonadaceae</taxon>
        <taxon>Pseudomonas</taxon>
    </lineage>
</organism>
<comment type="caution">
    <text evidence="2">The sequence shown here is derived from an EMBL/GenBank/DDBJ whole genome shotgun (WGS) entry which is preliminary data.</text>
</comment>
<feature type="signal peptide" evidence="1">
    <location>
        <begin position="1"/>
        <end position="24"/>
    </location>
</feature>
<evidence type="ECO:0000256" key="1">
    <source>
        <dbReference type="SAM" id="SignalP"/>
    </source>
</evidence>
<evidence type="ECO:0000313" key="2">
    <source>
        <dbReference type="EMBL" id="MEA5670339.1"/>
    </source>
</evidence>
<evidence type="ECO:0000313" key="3">
    <source>
        <dbReference type="Proteomes" id="UP001302573"/>
    </source>
</evidence>
<proteinExistence type="predicted"/>